<reference evidence="1" key="1">
    <citation type="submission" date="2016-10" db="EMBL/GenBank/DDBJ databases">
        <authorList>
            <person name="Varghese N."/>
        </authorList>
    </citation>
    <scope>NUCLEOTIDE SEQUENCE</scope>
</reference>
<sequence>MNIKETKKKIIQAGQKAVEELIKVAKEKIVDSDDDVSADRLKNAAATKKLAIFDAFEILTRIQIEEDILNEKPKEVKEQKTFKGFAEGRSK</sequence>
<organism evidence="1">
    <name type="scientific">uncultured virus</name>
    <dbReference type="NCBI Taxonomy" id="340016"/>
    <lineage>
        <taxon>Viruses</taxon>
        <taxon>environmental samples</taxon>
    </lineage>
</organism>
<proteinExistence type="predicted"/>
<evidence type="ECO:0000313" key="1">
    <source>
        <dbReference type="EMBL" id="ASF00176.1"/>
    </source>
</evidence>
<accession>A0A218MLK7</accession>
<dbReference type="EMBL" id="KY052816">
    <property type="protein sequence ID" value="ASF00176.1"/>
    <property type="molecule type" value="Genomic_DNA"/>
</dbReference>
<protein>
    <submittedName>
        <fullName evidence="1">Uncharacterized protein</fullName>
    </submittedName>
</protein>
<name>A0A218MLK7_9VIRU</name>
<reference evidence="1" key="2">
    <citation type="journal article" date="2017" name="Nat. Commun.">
        <title>Single-virus genomics reveals hidden cosmopolitan and abundant viruses.</title>
        <authorList>
            <person name="Martinez-Hernandez F."/>
            <person name="Fornas O."/>
            <person name="Lluesma Gomez M."/>
            <person name="Bolduc B."/>
            <person name="de la Cruz Pena M.J."/>
            <person name="Martinez J.M."/>
            <person name="Anton J."/>
            <person name="Gasol J.M."/>
            <person name="Rosselli R."/>
            <person name="Rodriguez-Valera F."/>
            <person name="Sullivan M.B."/>
            <person name="Acinas S.G."/>
            <person name="Martinez-Garcia M."/>
        </authorList>
    </citation>
    <scope>NUCLEOTIDE SEQUENCE</scope>
</reference>